<reference evidence="2 3" key="1">
    <citation type="journal article" date="2018" name="Nat. Genet.">
        <title>The Rosa genome provides new insights in the design of modern roses.</title>
        <authorList>
            <person name="Bendahmane M."/>
        </authorList>
    </citation>
    <scope>NUCLEOTIDE SEQUENCE [LARGE SCALE GENOMIC DNA]</scope>
    <source>
        <strain evidence="3">cv. Old Blush</strain>
    </source>
</reference>
<keyword evidence="3" id="KW-1185">Reference proteome</keyword>
<accession>A0A2P6S6K1</accession>
<organism evidence="2 3">
    <name type="scientific">Rosa chinensis</name>
    <name type="common">China rose</name>
    <dbReference type="NCBI Taxonomy" id="74649"/>
    <lineage>
        <taxon>Eukaryota</taxon>
        <taxon>Viridiplantae</taxon>
        <taxon>Streptophyta</taxon>
        <taxon>Embryophyta</taxon>
        <taxon>Tracheophyta</taxon>
        <taxon>Spermatophyta</taxon>
        <taxon>Magnoliopsida</taxon>
        <taxon>eudicotyledons</taxon>
        <taxon>Gunneridae</taxon>
        <taxon>Pentapetalae</taxon>
        <taxon>rosids</taxon>
        <taxon>fabids</taxon>
        <taxon>Rosales</taxon>
        <taxon>Rosaceae</taxon>
        <taxon>Rosoideae</taxon>
        <taxon>Rosoideae incertae sedis</taxon>
        <taxon>Rosa</taxon>
    </lineage>
</organism>
<dbReference type="PANTHER" id="PTHR46995:SF4">
    <property type="entry name" value="POLLEN OLE E 1 ALLERGEN AND EXTENSIN FAMILY PROTEIN"/>
    <property type="match status" value="1"/>
</dbReference>
<dbReference type="PANTHER" id="PTHR46995">
    <property type="entry name" value="OS09G0508200 PROTEIN"/>
    <property type="match status" value="1"/>
</dbReference>
<dbReference type="Gramene" id="PRQ54312">
    <property type="protein sequence ID" value="PRQ54312"/>
    <property type="gene ID" value="RchiOBHm_Chr2g0176091"/>
</dbReference>
<feature type="transmembrane region" description="Helical" evidence="1">
    <location>
        <begin position="58"/>
        <end position="78"/>
    </location>
</feature>
<dbReference type="STRING" id="74649.A0A2P6S6K1"/>
<dbReference type="Pfam" id="PF01190">
    <property type="entry name" value="Pollen_Ole_e_1"/>
    <property type="match status" value="1"/>
</dbReference>
<sequence>MSMFLVKGIKFPQLFAYSCISIISISLIIHTKRKTTHLQQCDNALRAEIHTRSLARQFISINFAMNPVILFLISSMFFQSAILGGESARAVKGNSQIIVMGLVYCDICSNNTFSPHSYFIPGAEVKIDCVFKAVSPRIAEHISFSANRTTNRYGVYKLEIPSVEGIKCAEDSAIVSSCQASLMRSGSPACNVPGFKSTADEIAVKSKEANLCIYSLNALNFRPSRRDIALCGKKKIN</sequence>
<name>A0A2P6S6K1_ROSCH</name>
<evidence type="ECO:0000313" key="3">
    <source>
        <dbReference type="Proteomes" id="UP000238479"/>
    </source>
</evidence>
<feature type="transmembrane region" description="Helical" evidence="1">
    <location>
        <begin position="12"/>
        <end position="29"/>
    </location>
</feature>
<proteinExistence type="predicted"/>
<evidence type="ECO:0008006" key="4">
    <source>
        <dbReference type="Google" id="ProtNLM"/>
    </source>
</evidence>
<keyword evidence="1" id="KW-1133">Transmembrane helix</keyword>
<dbReference type="EMBL" id="PDCK01000040">
    <property type="protein sequence ID" value="PRQ54312.1"/>
    <property type="molecule type" value="Genomic_DNA"/>
</dbReference>
<comment type="caution">
    <text evidence="2">The sequence shown here is derived from an EMBL/GenBank/DDBJ whole genome shotgun (WGS) entry which is preliminary data.</text>
</comment>
<dbReference type="OMA" id="ISINFAM"/>
<keyword evidence="1" id="KW-0472">Membrane</keyword>
<protein>
    <recommendedName>
        <fullName evidence="4">Pollen allergen Ole e 1 family</fullName>
    </recommendedName>
</protein>
<keyword evidence="1" id="KW-0812">Transmembrane</keyword>
<gene>
    <name evidence="2" type="ORF">RchiOBHm_Chr2g0176091</name>
</gene>
<evidence type="ECO:0000256" key="1">
    <source>
        <dbReference type="SAM" id="Phobius"/>
    </source>
</evidence>
<evidence type="ECO:0000313" key="2">
    <source>
        <dbReference type="EMBL" id="PRQ54312.1"/>
    </source>
</evidence>
<dbReference type="Proteomes" id="UP000238479">
    <property type="component" value="Chromosome 2"/>
</dbReference>
<dbReference type="AlphaFoldDB" id="A0A2P6S6K1"/>